<reference evidence="1 2" key="1">
    <citation type="submission" date="2021-07" db="EMBL/GenBank/DDBJ databases">
        <authorList>
            <person name="Palmer J.M."/>
        </authorList>
    </citation>
    <scope>NUCLEOTIDE SEQUENCE [LARGE SCALE GENOMIC DNA]</scope>
    <source>
        <strain evidence="1 2">AT_MEX2019</strain>
        <tissue evidence="1">Muscle</tissue>
    </source>
</reference>
<protein>
    <submittedName>
        <fullName evidence="1">Uncharacterized protein</fullName>
    </submittedName>
</protein>
<organism evidence="1 2">
    <name type="scientific">Ataeniobius toweri</name>
    <dbReference type="NCBI Taxonomy" id="208326"/>
    <lineage>
        <taxon>Eukaryota</taxon>
        <taxon>Metazoa</taxon>
        <taxon>Chordata</taxon>
        <taxon>Craniata</taxon>
        <taxon>Vertebrata</taxon>
        <taxon>Euteleostomi</taxon>
        <taxon>Actinopterygii</taxon>
        <taxon>Neopterygii</taxon>
        <taxon>Teleostei</taxon>
        <taxon>Neoteleostei</taxon>
        <taxon>Acanthomorphata</taxon>
        <taxon>Ovalentaria</taxon>
        <taxon>Atherinomorphae</taxon>
        <taxon>Cyprinodontiformes</taxon>
        <taxon>Goodeidae</taxon>
        <taxon>Ataeniobius</taxon>
    </lineage>
</organism>
<name>A0ABU7ATX5_9TELE</name>
<comment type="caution">
    <text evidence="1">The sequence shown here is derived from an EMBL/GenBank/DDBJ whole genome shotgun (WGS) entry which is preliminary data.</text>
</comment>
<evidence type="ECO:0000313" key="2">
    <source>
        <dbReference type="Proteomes" id="UP001345963"/>
    </source>
</evidence>
<accession>A0ABU7ATX5</accession>
<sequence>MPEESVNNVLVSERKAFSLRHQPRSHCEVLTGSLHVVALHNTCLHFSMSVCFKRIERKKGGFSTTAGEVSVKDCLCLGNGIHAELEGKMFCNSLVHNCLKSSSVFNQV</sequence>
<dbReference type="Proteomes" id="UP001345963">
    <property type="component" value="Unassembled WGS sequence"/>
</dbReference>
<evidence type="ECO:0000313" key="1">
    <source>
        <dbReference type="EMBL" id="MED6241602.1"/>
    </source>
</evidence>
<dbReference type="EMBL" id="JAHUTI010029963">
    <property type="protein sequence ID" value="MED6241602.1"/>
    <property type="molecule type" value="Genomic_DNA"/>
</dbReference>
<keyword evidence="2" id="KW-1185">Reference proteome</keyword>
<gene>
    <name evidence="1" type="ORF">ATANTOWER_021418</name>
</gene>
<proteinExistence type="predicted"/>